<reference evidence="6 7" key="1">
    <citation type="submission" date="2018-08" db="EMBL/GenBank/DDBJ databases">
        <title>Genome Sequence of Clavibacter michiganensis Subspecies type strains, and the Atypical Peach-Colored Strains Isolated from Tomato.</title>
        <authorList>
            <person name="Osdaghi E."/>
            <person name="Portier P."/>
            <person name="Briand M."/>
            <person name="Jacques M.-A."/>
        </authorList>
    </citation>
    <scope>NUCLEOTIDE SEQUENCE [LARGE SCALE GENOMIC DNA]</scope>
    <source>
        <strain evidence="6 7">CFBP 7493</strain>
    </source>
</reference>
<dbReference type="InterPro" id="IPR017871">
    <property type="entry name" value="ABC_transporter-like_CS"/>
</dbReference>
<comment type="caution">
    <text evidence="6">The sequence shown here is derived from an EMBL/GenBank/DDBJ whole genome shotgun (WGS) entry which is preliminary data.</text>
</comment>
<name>A0A399NSG1_9MICO</name>
<dbReference type="Gene3D" id="3.40.50.300">
    <property type="entry name" value="P-loop containing nucleotide triphosphate hydrolases"/>
    <property type="match status" value="1"/>
</dbReference>
<dbReference type="GO" id="GO:0016887">
    <property type="term" value="F:ATP hydrolysis activity"/>
    <property type="evidence" value="ECO:0007669"/>
    <property type="project" value="InterPro"/>
</dbReference>
<evidence type="ECO:0000313" key="7">
    <source>
        <dbReference type="Proteomes" id="UP000266298"/>
    </source>
</evidence>
<dbReference type="Pfam" id="PF00005">
    <property type="entry name" value="ABC_tran"/>
    <property type="match status" value="1"/>
</dbReference>
<feature type="domain" description="ABC transporter" evidence="5">
    <location>
        <begin position="22"/>
        <end position="245"/>
    </location>
</feature>
<dbReference type="InterPro" id="IPR003439">
    <property type="entry name" value="ABC_transporter-like_ATP-bd"/>
</dbReference>
<dbReference type="InterPro" id="IPR003593">
    <property type="entry name" value="AAA+_ATPase"/>
</dbReference>
<dbReference type="AlphaFoldDB" id="A0A399NSG1"/>
<keyword evidence="3" id="KW-0547">Nucleotide-binding</keyword>
<dbReference type="SMART" id="SM00382">
    <property type="entry name" value="AAA"/>
    <property type="match status" value="1"/>
</dbReference>
<dbReference type="PANTHER" id="PTHR43335">
    <property type="entry name" value="ABC TRANSPORTER, ATP-BINDING PROTEIN"/>
    <property type="match status" value="1"/>
</dbReference>
<keyword evidence="2" id="KW-0813">Transport</keyword>
<evidence type="ECO:0000256" key="4">
    <source>
        <dbReference type="ARBA" id="ARBA00022840"/>
    </source>
</evidence>
<dbReference type="SUPFAM" id="SSF52540">
    <property type="entry name" value="P-loop containing nucleoside triphosphate hydrolases"/>
    <property type="match status" value="1"/>
</dbReference>
<evidence type="ECO:0000256" key="2">
    <source>
        <dbReference type="ARBA" id="ARBA00022448"/>
    </source>
</evidence>
<organism evidence="6 7">
    <name type="scientific">Clavibacter michiganensis</name>
    <dbReference type="NCBI Taxonomy" id="28447"/>
    <lineage>
        <taxon>Bacteria</taxon>
        <taxon>Bacillati</taxon>
        <taxon>Actinomycetota</taxon>
        <taxon>Actinomycetes</taxon>
        <taxon>Micrococcales</taxon>
        <taxon>Microbacteriaceae</taxon>
        <taxon>Clavibacter</taxon>
    </lineage>
</organism>
<accession>A0A399NSG1</accession>
<dbReference type="Proteomes" id="UP000266298">
    <property type="component" value="Unassembled WGS sequence"/>
</dbReference>
<evidence type="ECO:0000256" key="1">
    <source>
        <dbReference type="ARBA" id="ARBA00005417"/>
    </source>
</evidence>
<keyword evidence="4 6" id="KW-0067">ATP-binding</keyword>
<dbReference type="PANTHER" id="PTHR43335:SF4">
    <property type="entry name" value="ABC TRANSPORTER, ATP-BINDING PROTEIN"/>
    <property type="match status" value="1"/>
</dbReference>
<comment type="similarity">
    <text evidence="1">Belongs to the ABC transporter superfamily.</text>
</comment>
<evidence type="ECO:0000256" key="3">
    <source>
        <dbReference type="ARBA" id="ARBA00022741"/>
    </source>
</evidence>
<dbReference type="EMBL" id="QWEC01000149">
    <property type="protein sequence ID" value="RII96728.1"/>
    <property type="molecule type" value="Genomic_DNA"/>
</dbReference>
<evidence type="ECO:0000259" key="5">
    <source>
        <dbReference type="PROSITE" id="PS50893"/>
    </source>
</evidence>
<dbReference type="InterPro" id="IPR027417">
    <property type="entry name" value="P-loop_NTPase"/>
</dbReference>
<gene>
    <name evidence="6" type="ORF">DZF96_10235</name>
</gene>
<evidence type="ECO:0000313" key="6">
    <source>
        <dbReference type="EMBL" id="RII96728.1"/>
    </source>
</evidence>
<dbReference type="GO" id="GO:0005524">
    <property type="term" value="F:ATP binding"/>
    <property type="evidence" value="ECO:0007669"/>
    <property type="project" value="UniProtKB-KW"/>
</dbReference>
<protein>
    <submittedName>
        <fullName evidence="6">ATP-binding cassette domain-containing protein</fullName>
    </submittedName>
</protein>
<dbReference type="PROSITE" id="PS50893">
    <property type="entry name" value="ABC_TRANSPORTER_2"/>
    <property type="match status" value="1"/>
</dbReference>
<sequence length="251" mass="25889">MSDGISAGRGASLTGPPSALVIETRGLSRRFGRATVVQGVDLAVRPGTVYGLLGPNGAGKSTTIKMILGLLKPTAGGIDLFGEPWSRRSLGRLGASVDGPSLFDHLSAAQNLQVHAHLLGLDGGGVDTALDLVGLASTGRKAVRNFSLGMKSRLALGISLLGEPELVIADEPQNGLDPEGIADTRRLLRCIADSGRTVVLSSHVLAEVAAVADDVGVMVGGRLVHQGPLHEVAPDGDLERQYFRLTAAAGR</sequence>
<proteinExistence type="inferred from homology"/>
<dbReference type="PROSITE" id="PS00211">
    <property type="entry name" value="ABC_TRANSPORTER_1"/>
    <property type="match status" value="1"/>
</dbReference>